<dbReference type="InterPro" id="IPR009061">
    <property type="entry name" value="DNA-bd_dom_put_sf"/>
</dbReference>
<keyword evidence="5 16" id="KW-0820">tRNA-binding</keyword>
<accession>A0ABW9G335</accession>
<evidence type="ECO:0000256" key="7">
    <source>
        <dbReference type="ARBA" id="ARBA00022723"/>
    </source>
</evidence>
<dbReference type="InterPro" id="IPR045864">
    <property type="entry name" value="aa-tRNA-synth_II/BPL/LPL"/>
</dbReference>
<feature type="domain" description="TRNA-binding" evidence="17">
    <location>
        <begin position="39"/>
        <end position="148"/>
    </location>
</feature>
<dbReference type="SMART" id="SM00874">
    <property type="entry name" value="B5"/>
    <property type="match status" value="1"/>
</dbReference>
<evidence type="ECO:0000256" key="13">
    <source>
        <dbReference type="ARBA" id="ARBA00023146"/>
    </source>
</evidence>
<proteinExistence type="inferred from homology"/>
<sequence>MKFSEAWLREWVNPQIDSNALCEQVTMAGLEVDEVSPVAGSFSGVIVGEVVHCEQHPDADKLRVTQVNVGNDELISIVCGAPNCRQGLKVAVAMVGAILPGDFKIKKAKLRGQPSFGMLCSARELEISDDHDGIIELAVDAPVGKDLRDYLMLNDQSIDIDLTPNRADCLSIAGVAREVGVLNNIDVIEPEISGVDSKSARQVGVVVSAKDACPRYLGRVIEGIDMTATTPLWMAEKLRRGGIRSIDPIVDITNYILLELGQPLHAFDADKLSGGIDIRLAKNGEKLVTLDEQTIELSDNTLVIADQKGPIALAGIFGGQATGISEKTTTIFLESAFFSPLAITGRARQYGLHTDASHRFERGVDWQLQERALDRASGLILAICGGLAGDVNVAEAPEHLPKPQSIILRHSRLERFIGQAFERTQVTEILTRLGLHVVEIDSGWNVVAPSYRFDLEIEQDLIEEVARIYGYNSIPNKAPVAHLTMSAVPESKLSLSRLRHILVDRDYQEAITYSFVDPKKQQLLHPQQETMDLPNPISSDMSQMRLSLWTGLLDVLSYNQKRQQSRIRLFETGLRFVPDRSSPLNVRQEQMVAGVICGLSSAENWHGNTRDVDFFDVKGDVEVLIASTGCSAEFDFVKAENPALHPGQSAKILRNNETVGWIGAIHPKFEKTFGLSGRVFLFELTAEALTQAVIPQAKLVSKFPANRRDIAIVVEQSINAADLIKSVWKNGTNQLVGVNLFDVYQGKGVTEGKKSIALSLTLQDTSHTLEEGEIVTIVDNIVAALKSEFDASLRD</sequence>
<comment type="subcellular location">
    <subcellularLocation>
        <location evidence="1 15">Cytoplasm</location>
    </subcellularLocation>
</comment>
<dbReference type="InterPro" id="IPR005146">
    <property type="entry name" value="B3/B4_tRNA-bd"/>
</dbReference>
<dbReference type="Pfam" id="PF03484">
    <property type="entry name" value="B5"/>
    <property type="match status" value="1"/>
</dbReference>
<evidence type="ECO:0000256" key="3">
    <source>
        <dbReference type="ARBA" id="ARBA00011209"/>
    </source>
</evidence>
<dbReference type="PROSITE" id="PS51447">
    <property type="entry name" value="FDX_ACB"/>
    <property type="match status" value="1"/>
</dbReference>
<dbReference type="InterPro" id="IPR004532">
    <property type="entry name" value="Phe-tRNA-ligase_IIc_bsu_bact"/>
</dbReference>
<keyword evidence="10 15" id="KW-0460">Magnesium</keyword>
<feature type="domain" description="B5" evidence="19">
    <location>
        <begin position="401"/>
        <end position="476"/>
    </location>
</feature>
<evidence type="ECO:0000256" key="15">
    <source>
        <dbReference type="HAMAP-Rule" id="MF_00283"/>
    </source>
</evidence>
<keyword evidence="6 15" id="KW-0436">Ligase</keyword>
<dbReference type="InterPro" id="IPR020825">
    <property type="entry name" value="Phe-tRNA_synthase-like_B3/B4"/>
</dbReference>
<dbReference type="Gene3D" id="3.50.40.10">
    <property type="entry name" value="Phenylalanyl-trna Synthetase, Chain B, domain 3"/>
    <property type="match status" value="1"/>
</dbReference>
<dbReference type="Gene3D" id="3.30.70.380">
    <property type="entry name" value="Ferrodoxin-fold anticodon-binding domain"/>
    <property type="match status" value="1"/>
</dbReference>
<dbReference type="CDD" id="cd02796">
    <property type="entry name" value="tRNA_bind_bactPheRS"/>
    <property type="match status" value="1"/>
</dbReference>
<comment type="catalytic activity">
    <reaction evidence="14 15">
        <text>tRNA(Phe) + L-phenylalanine + ATP = L-phenylalanyl-tRNA(Phe) + AMP + diphosphate + H(+)</text>
        <dbReference type="Rhea" id="RHEA:19413"/>
        <dbReference type="Rhea" id="RHEA-COMP:9668"/>
        <dbReference type="Rhea" id="RHEA-COMP:9699"/>
        <dbReference type="ChEBI" id="CHEBI:15378"/>
        <dbReference type="ChEBI" id="CHEBI:30616"/>
        <dbReference type="ChEBI" id="CHEBI:33019"/>
        <dbReference type="ChEBI" id="CHEBI:58095"/>
        <dbReference type="ChEBI" id="CHEBI:78442"/>
        <dbReference type="ChEBI" id="CHEBI:78531"/>
        <dbReference type="ChEBI" id="CHEBI:456215"/>
        <dbReference type="EC" id="6.1.1.20"/>
    </reaction>
</comment>
<dbReference type="SUPFAM" id="SSF50249">
    <property type="entry name" value="Nucleic acid-binding proteins"/>
    <property type="match status" value="1"/>
</dbReference>
<dbReference type="NCBIfam" id="TIGR00472">
    <property type="entry name" value="pheT_bact"/>
    <property type="match status" value="1"/>
</dbReference>
<evidence type="ECO:0000256" key="8">
    <source>
        <dbReference type="ARBA" id="ARBA00022741"/>
    </source>
</evidence>
<dbReference type="InterPro" id="IPR005147">
    <property type="entry name" value="tRNA_synthase_B5-dom"/>
</dbReference>
<comment type="subunit">
    <text evidence="3 15">Tetramer of two alpha and two beta subunits.</text>
</comment>
<keyword evidence="11 16" id="KW-0694">RNA-binding</keyword>
<evidence type="ECO:0000256" key="2">
    <source>
        <dbReference type="ARBA" id="ARBA00008653"/>
    </source>
</evidence>
<evidence type="ECO:0000259" key="18">
    <source>
        <dbReference type="PROSITE" id="PS51447"/>
    </source>
</evidence>
<keyword evidence="7 15" id="KW-0479">Metal-binding</keyword>
<feature type="binding site" evidence="15">
    <location>
        <position position="464"/>
    </location>
    <ligand>
        <name>Mg(2+)</name>
        <dbReference type="ChEBI" id="CHEBI:18420"/>
        <note>shared with alpha subunit</note>
    </ligand>
</feature>
<keyword evidence="8 15" id="KW-0547">Nucleotide-binding</keyword>
<dbReference type="Proteomes" id="UP001629953">
    <property type="component" value="Unassembled WGS sequence"/>
</dbReference>
<evidence type="ECO:0000256" key="16">
    <source>
        <dbReference type="PROSITE-ProRule" id="PRU00209"/>
    </source>
</evidence>
<dbReference type="SMART" id="SM00896">
    <property type="entry name" value="FDX-ACB"/>
    <property type="match status" value="1"/>
</dbReference>
<comment type="cofactor">
    <cofactor evidence="15">
        <name>Mg(2+)</name>
        <dbReference type="ChEBI" id="CHEBI:18420"/>
    </cofactor>
    <text evidence="15">Binds 2 magnesium ions per tetramer.</text>
</comment>
<dbReference type="InterPro" id="IPR005121">
    <property type="entry name" value="Fdx_antiC-bd"/>
</dbReference>
<dbReference type="InterPro" id="IPR012340">
    <property type="entry name" value="NA-bd_OB-fold"/>
</dbReference>
<dbReference type="Pfam" id="PF03483">
    <property type="entry name" value="B3_4"/>
    <property type="match status" value="1"/>
</dbReference>
<dbReference type="EC" id="6.1.1.20" evidence="15"/>
<dbReference type="Gene3D" id="3.30.56.10">
    <property type="match status" value="2"/>
</dbReference>
<dbReference type="InterPro" id="IPR041616">
    <property type="entry name" value="PheRS_beta_core"/>
</dbReference>
<dbReference type="PROSITE" id="PS50886">
    <property type="entry name" value="TRBD"/>
    <property type="match status" value="1"/>
</dbReference>
<dbReference type="SMART" id="SM00873">
    <property type="entry name" value="B3_4"/>
    <property type="match status" value="1"/>
</dbReference>
<evidence type="ECO:0000256" key="12">
    <source>
        <dbReference type="ARBA" id="ARBA00022917"/>
    </source>
</evidence>
<evidence type="ECO:0000256" key="10">
    <source>
        <dbReference type="ARBA" id="ARBA00022842"/>
    </source>
</evidence>
<evidence type="ECO:0000259" key="17">
    <source>
        <dbReference type="PROSITE" id="PS50886"/>
    </source>
</evidence>
<dbReference type="Gene3D" id="2.40.50.140">
    <property type="entry name" value="Nucleic acid-binding proteins"/>
    <property type="match status" value="1"/>
</dbReference>
<evidence type="ECO:0000259" key="19">
    <source>
        <dbReference type="PROSITE" id="PS51483"/>
    </source>
</evidence>
<dbReference type="RefSeq" id="WP_408622203.1">
    <property type="nucleotide sequence ID" value="NZ_JBEQCT010000001.1"/>
</dbReference>
<keyword evidence="4 15" id="KW-0963">Cytoplasm</keyword>
<dbReference type="InterPro" id="IPR002547">
    <property type="entry name" value="tRNA-bd_dom"/>
</dbReference>
<dbReference type="SUPFAM" id="SSF55681">
    <property type="entry name" value="Class II aaRS and biotin synthetases"/>
    <property type="match status" value="1"/>
</dbReference>
<dbReference type="PANTHER" id="PTHR10947:SF0">
    <property type="entry name" value="PHENYLALANINE--TRNA LIGASE BETA SUBUNIT"/>
    <property type="match status" value="1"/>
</dbReference>
<dbReference type="NCBIfam" id="NF045760">
    <property type="entry name" value="YtpR"/>
    <property type="match status" value="1"/>
</dbReference>
<reference evidence="20 21" key="1">
    <citation type="journal article" date="2013" name="Int. J. Syst. Evol. Microbiol.">
        <title>Celerinatantimonas yamalensis sp. nov., a cold-adapted diazotrophic bacterium from a cold permafrost brine.</title>
        <authorList>
            <person name="Shcherbakova V."/>
            <person name="Chuvilskaya N."/>
            <person name="Rivkina E."/>
            <person name="Demidov N."/>
            <person name="Uchaeva V."/>
            <person name="Suetin S."/>
            <person name="Suzina N."/>
            <person name="Gilichinsky D."/>
        </authorList>
    </citation>
    <scope>NUCLEOTIDE SEQUENCE [LARGE SCALE GENOMIC DNA]</scope>
    <source>
        <strain evidence="20 21">C7</strain>
    </source>
</reference>
<feature type="binding site" evidence="15">
    <location>
        <position position="460"/>
    </location>
    <ligand>
        <name>Mg(2+)</name>
        <dbReference type="ChEBI" id="CHEBI:18420"/>
        <note>shared with alpha subunit</note>
    </ligand>
</feature>
<protein>
    <recommendedName>
        <fullName evidence="15">Phenylalanine--tRNA ligase beta subunit</fullName>
        <ecNumber evidence="15">6.1.1.20</ecNumber>
    </recommendedName>
    <alternativeName>
        <fullName evidence="15">Phenylalanyl-tRNA synthetase beta subunit</fullName>
        <shortName evidence="15">PheRS</shortName>
    </alternativeName>
</protein>
<dbReference type="SUPFAM" id="SSF56037">
    <property type="entry name" value="PheT/TilS domain"/>
    <property type="match status" value="1"/>
</dbReference>
<dbReference type="InterPro" id="IPR045060">
    <property type="entry name" value="Phe-tRNA-ligase_IIc_bsu"/>
</dbReference>
<evidence type="ECO:0000256" key="14">
    <source>
        <dbReference type="ARBA" id="ARBA00049255"/>
    </source>
</evidence>
<evidence type="ECO:0000256" key="6">
    <source>
        <dbReference type="ARBA" id="ARBA00022598"/>
    </source>
</evidence>
<dbReference type="PROSITE" id="PS51483">
    <property type="entry name" value="B5"/>
    <property type="match status" value="1"/>
</dbReference>
<keyword evidence="12 15" id="KW-0648">Protein biosynthesis</keyword>
<feature type="domain" description="FDX-ACB" evidence="18">
    <location>
        <begin position="701"/>
        <end position="794"/>
    </location>
</feature>
<evidence type="ECO:0000256" key="4">
    <source>
        <dbReference type="ARBA" id="ARBA00022490"/>
    </source>
</evidence>
<keyword evidence="9 15" id="KW-0067">ATP-binding</keyword>
<evidence type="ECO:0000256" key="5">
    <source>
        <dbReference type="ARBA" id="ARBA00022555"/>
    </source>
</evidence>
<evidence type="ECO:0000313" key="21">
    <source>
        <dbReference type="Proteomes" id="UP001629953"/>
    </source>
</evidence>
<feature type="binding site" evidence="15">
    <location>
        <position position="454"/>
    </location>
    <ligand>
        <name>Mg(2+)</name>
        <dbReference type="ChEBI" id="CHEBI:18420"/>
        <note>shared with alpha subunit</note>
    </ligand>
</feature>
<dbReference type="CDD" id="cd00769">
    <property type="entry name" value="PheRS_beta_core"/>
    <property type="match status" value="1"/>
</dbReference>
<dbReference type="SUPFAM" id="SSF46955">
    <property type="entry name" value="Putative DNA-binding domain"/>
    <property type="match status" value="1"/>
</dbReference>
<dbReference type="SUPFAM" id="SSF54991">
    <property type="entry name" value="Anticodon-binding domain of PheRS"/>
    <property type="match status" value="1"/>
</dbReference>
<comment type="similarity">
    <text evidence="2 15">Belongs to the phenylalanyl-tRNA synthetase beta subunit family. Type 1 subfamily.</text>
</comment>
<dbReference type="Gene3D" id="3.30.930.10">
    <property type="entry name" value="Bira Bifunctional Protein, Domain 2"/>
    <property type="match status" value="1"/>
</dbReference>
<name>A0ABW9G335_9GAMM</name>
<keyword evidence="21" id="KW-1185">Reference proteome</keyword>
<evidence type="ECO:0000256" key="11">
    <source>
        <dbReference type="ARBA" id="ARBA00022884"/>
    </source>
</evidence>
<dbReference type="InterPro" id="IPR033714">
    <property type="entry name" value="tRNA_bind_bactPheRS"/>
</dbReference>
<dbReference type="Pfam" id="PF17759">
    <property type="entry name" value="tRNA_synthFbeta"/>
    <property type="match status" value="1"/>
</dbReference>
<gene>
    <name evidence="15 20" type="primary">pheT</name>
    <name evidence="20" type="ORF">ABUE30_03115</name>
</gene>
<dbReference type="InterPro" id="IPR036690">
    <property type="entry name" value="Fdx_antiC-bd_sf"/>
</dbReference>
<organism evidence="20 21">
    <name type="scientific">Celerinatantimonas yamalensis</name>
    <dbReference type="NCBI Taxonomy" id="559956"/>
    <lineage>
        <taxon>Bacteria</taxon>
        <taxon>Pseudomonadati</taxon>
        <taxon>Pseudomonadota</taxon>
        <taxon>Gammaproteobacteria</taxon>
        <taxon>Celerinatantimonadaceae</taxon>
        <taxon>Celerinatantimonas</taxon>
    </lineage>
</organism>
<dbReference type="Pfam" id="PF03147">
    <property type="entry name" value="FDX-ACB"/>
    <property type="match status" value="1"/>
</dbReference>
<dbReference type="GO" id="GO:0004826">
    <property type="term" value="F:phenylalanine-tRNA ligase activity"/>
    <property type="evidence" value="ECO:0007669"/>
    <property type="project" value="UniProtKB-EC"/>
</dbReference>
<evidence type="ECO:0000256" key="9">
    <source>
        <dbReference type="ARBA" id="ARBA00022840"/>
    </source>
</evidence>
<dbReference type="PANTHER" id="PTHR10947">
    <property type="entry name" value="PHENYLALANYL-TRNA SYNTHETASE BETA CHAIN AND LEUCINE-RICH REPEAT-CONTAINING PROTEIN 47"/>
    <property type="match status" value="1"/>
</dbReference>
<dbReference type="EMBL" id="JBEQCT010000001">
    <property type="protein sequence ID" value="MFM2484061.1"/>
    <property type="molecule type" value="Genomic_DNA"/>
</dbReference>
<dbReference type="HAMAP" id="MF_00283">
    <property type="entry name" value="Phe_tRNA_synth_beta1"/>
    <property type="match status" value="1"/>
</dbReference>
<evidence type="ECO:0000313" key="20">
    <source>
        <dbReference type="EMBL" id="MFM2484061.1"/>
    </source>
</evidence>
<evidence type="ECO:0000256" key="1">
    <source>
        <dbReference type="ARBA" id="ARBA00004496"/>
    </source>
</evidence>
<feature type="binding site" evidence="15">
    <location>
        <position position="463"/>
    </location>
    <ligand>
        <name>Mg(2+)</name>
        <dbReference type="ChEBI" id="CHEBI:18420"/>
        <note>shared with alpha subunit</note>
    </ligand>
</feature>
<keyword evidence="13 15" id="KW-0030">Aminoacyl-tRNA synthetase</keyword>
<dbReference type="Pfam" id="PF01588">
    <property type="entry name" value="tRNA_bind"/>
    <property type="match status" value="1"/>
</dbReference>
<comment type="caution">
    <text evidence="20">The sequence shown here is derived from an EMBL/GenBank/DDBJ whole genome shotgun (WGS) entry which is preliminary data.</text>
</comment>